<feature type="domain" description="SLH" evidence="11">
    <location>
        <begin position="435"/>
        <end position="498"/>
    </location>
</feature>
<name>A0A9W3J4K0_BACTU</name>
<dbReference type="PROSITE" id="PS51781">
    <property type="entry name" value="SH3B"/>
    <property type="match status" value="1"/>
</dbReference>
<dbReference type="Pfam" id="PF08239">
    <property type="entry name" value="SH3_3"/>
    <property type="match status" value="1"/>
</dbReference>
<dbReference type="GO" id="GO:0009253">
    <property type="term" value="P:peptidoglycan catabolic process"/>
    <property type="evidence" value="ECO:0007669"/>
    <property type="project" value="InterPro"/>
</dbReference>
<dbReference type="PANTHER" id="PTHR30417:SF11">
    <property type="entry name" value="N-ACETYLMURAMOYL-L-ALANINE AMIDASE XLYA"/>
    <property type="match status" value="1"/>
</dbReference>
<dbReference type="PROSITE" id="PS51272">
    <property type="entry name" value="SLH"/>
    <property type="match status" value="3"/>
</dbReference>
<protein>
    <recommendedName>
        <fullName evidence="3">N-acetylmuramoyl-L-alanine amidase</fullName>
        <ecNumber evidence="3">3.5.1.28</ecNumber>
    </recommendedName>
    <alternativeName>
        <fullName evidence="10">Autolysin</fullName>
    </alternativeName>
    <alternativeName>
        <fullName evidence="9">Cell wall hydrolase</fullName>
    </alternativeName>
</protein>
<evidence type="ECO:0000313" key="13">
    <source>
        <dbReference type="EMBL" id="AFQ14127.1"/>
    </source>
</evidence>
<dbReference type="InterPro" id="IPR003646">
    <property type="entry name" value="SH3-like_bac-type"/>
</dbReference>
<evidence type="ECO:0000256" key="3">
    <source>
        <dbReference type="ARBA" id="ARBA00011901"/>
    </source>
</evidence>
<keyword evidence="6" id="KW-0749">Sporulation</keyword>
<feature type="domain" description="SLH" evidence="11">
    <location>
        <begin position="556"/>
        <end position="614"/>
    </location>
</feature>
<dbReference type="EMBL" id="CP003752">
    <property type="protein sequence ID" value="AFQ14127.1"/>
    <property type="molecule type" value="Genomic_DNA"/>
</dbReference>
<evidence type="ECO:0000256" key="7">
    <source>
        <dbReference type="ARBA" id="ARBA00023287"/>
    </source>
</evidence>
<dbReference type="SUPFAM" id="SSF55846">
    <property type="entry name" value="N-acetylmuramoyl-L-alanine amidase-like"/>
    <property type="match status" value="1"/>
</dbReference>
<dbReference type="SMART" id="SM00644">
    <property type="entry name" value="Ami_2"/>
    <property type="match status" value="1"/>
</dbReference>
<sequence>MRYIHGGNVYVSIIIMNKTIKQQVIALSTSLVILGSVPLSASAKELNKSQTDQLNIAQGENGTSGLNYSNFKLEVPDHVQVNEAEVSENEKILLEEYKHKHDETEELNKMQDAKKGQVAEKEAISNIEKAFESVDGRNDGSDRQMKPVVKPRGIQYSAPSTKKYGTLAGVPFVEWIVPAGNSDIRPANPMKARYITIHETANTAAGANAENHAKYLYKQATEGTFRTASWHFTVDDKQIYQHLPTNENGWHAGDGDGSGNRESIGIEIAVNQDGDYNKALENAKRLAGYLMNKEGIGADHIYKHQQWSGKKCPDILISRGNWAGFVQGIQWYANINAQIDTPLQDKNESFDPNENNPAEPSMELVVNGSGINVRSDAGIEHRVVRKASNGDRYKVLAVKNGWYKVGNGEWIFYDPSWIKINYNVPKEEVQKPKEEVQKPKDDITGGWFEGHIRKLNSLGIMQGEGNGVFAPYRNVTRAEFAKLISNALKLPEGNKSFVDINEAHPSLHDGIKRCASAGIINGRGEGIFDPNSPITREEVSIMIDKALRYKGITGELVALPFTDKHLITYKESVQRLYSLKVVNGVGNNEFDPRGTATRGQAAAFIVKMLDSMQK</sequence>
<evidence type="ECO:0000259" key="11">
    <source>
        <dbReference type="PROSITE" id="PS51272"/>
    </source>
</evidence>
<keyword evidence="8" id="KW-0961">Cell wall biogenesis/degradation</keyword>
<feature type="domain" description="SH3b" evidence="12">
    <location>
        <begin position="361"/>
        <end position="427"/>
    </location>
</feature>
<dbReference type="GO" id="GO:0009254">
    <property type="term" value="P:peptidoglycan turnover"/>
    <property type="evidence" value="ECO:0007669"/>
    <property type="project" value="TreeGrafter"/>
</dbReference>
<dbReference type="GO" id="GO:0030420">
    <property type="term" value="P:establishment of competence for transformation"/>
    <property type="evidence" value="ECO:0007669"/>
    <property type="project" value="UniProtKB-KW"/>
</dbReference>
<dbReference type="InterPro" id="IPR051206">
    <property type="entry name" value="NAMLAA_amidase_2"/>
</dbReference>
<reference evidence="13 14" key="1">
    <citation type="submission" date="2012-08" db="EMBL/GenBank/DDBJ databases">
        <authorList>
            <person name="Doggett N."/>
            <person name="Teshima H."/>
            <person name="Bruce D."/>
            <person name="Detter J.C."/>
            <person name="Johnson S.L."/>
            <person name="Han C."/>
        </authorList>
    </citation>
    <scope>NUCLEOTIDE SEQUENCE [LARGE SCALE GENOMIC DNA]</scope>
    <source>
        <strain evidence="13 14">HD-771</strain>
    </source>
</reference>
<evidence type="ECO:0000259" key="12">
    <source>
        <dbReference type="PROSITE" id="PS51781"/>
    </source>
</evidence>
<keyword evidence="5" id="KW-0378">Hydrolase</keyword>
<comment type="similarity">
    <text evidence="2">Belongs to the N-acetylmuramoyl-L-alanine amidase 2 family.</text>
</comment>
<evidence type="ECO:0000256" key="5">
    <source>
        <dbReference type="ARBA" id="ARBA00022801"/>
    </source>
</evidence>
<dbReference type="Pfam" id="PF00395">
    <property type="entry name" value="SLH"/>
    <property type="match status" value="3"/>
</dbReference>
<evidence type="ECO:0000256" key="10">
    <source>
        <dbReference type="ARBA" id="ARBA00032390"/>
    </source>
</evidence>
<evidence type="ECO:0000313" key="14">
    <source>
        <dbReference type="Proteomes" id="UP000005259"/>
    </source>
</evidence>
<comment type="catalytic activity">
    <reaction evidence="1">
        <text>Hydrolyzes the link between N-acetylmuramoyl residues and L-amino acid residues in certain cell-wall glycopeptides.</text>
        <dbReference type="EC" id="3.5.1.28"/>
    </reaction>
</comment>
<evidence type="ECO:0000256" key="9">
    <source>
        <dbReference type="ARBA" id="ARBA00030881"/>
    </source>
</evidence>
<dbReference type="PANTHER" id="PTHR30417">
    <property type="entry name" value="N-ACETYLMURAMOYL-L-ALANINE AMIDASE AMID"/>
    <property type="match status" value="1"/>
</dbReference>
<keyword evidence="7" id="KW-0178">Competence</keyword>
<evidence type="ECO:0000256" key="6">
    <source>
        <dbReference type="ARBA" id="ARBA00022969"/>
    </source>
</evidence>
<dbReference type="Gene3D" id="2.30.30.40">
    <property type="entry name" value="SH3 Domains"/>
    <property type="match status" value="1"/>
</dbReference>
<evidence type="ECO:0000256" key="4">
    <source>
        <dbReference type="ARBA" id="ARBA00022729"/>
    </source>
</evidence>
<dbReference type="InterPro" id="IPR036505">
    <property type="entry name" value="Amidase/PGRP_sf"/>
</dbReference>
<dbReference type="CDD" id="cd06583">
    <property type="entry name" value="PGRP"/>
    <property type="match status" value="1"/>
</dbReference>
<dbReference type="KEGG" id="bti:BTG_03140"/>
<dbReference type="InterPro" id="IPR001119">
    <property type="entry name" value="SLH_dom"/>
</dbReference>
<dbReference type="GO" id="GO:0071555">
    <property type="term" value="P:cell wall organization"/>
    <property type="evidence" value="ECO:0007669"/>
    <property type="project" value="UniProtKB-KW"/>
</dbReference>
<dbReference type="AlphaFoldDB" id="A0A9W3J4K0"/>
<dbReference type="GO" id="GO:0030435">
    <property type="term" value="P:sporulation resulting in formation of a cellular spore"/>
    <property type="evidence" value="ECO:0007669"/>
    <property type="project" value="UniProtKB-KW"/>
</dbReference>
<dbReference type="Pfam" id="PF01510">
    <property type="entry name" value="Amidase_2"/>
    <property type="match status" value="1"/>
</dbReference>
<dbReference type="EC" id="3.5.1.28" evidence="3"/>
<accession>A0A9W3J4K0</accession>
<feature type="domain" description="SLH" evidence="11">
    <location>
        <begin position="499"/>
        <end position="555"/>
    </location>
</feature>
<evidence type="ECO:0000256" key="2">
    <source>
        <dbReference type="ARBA" id="ARBA00007553"/>
    </source>
</evidence>
<keyword evidence="4" id="KW-0732">Signal</keyword>
<dbReference type="Gene3D" id="3.40.80.10">
    <property type="entry name" value="Peptidoglycan recognition protein-like"/>
    <property type="match status" value="1"/>
</dbReference>
<proteinExistence type="inferred from homology"/>
<dbReference type="InterPro" id="IPR002502">
    <property type="entry name" value="Amidase_domain"/>
</dbReference>
<dbReference type="Proteomes" id="UP000005259">
    <property type="component" value="Chromosome"/>
</dbReference>
<dbReference type="GO" id="GO:0008745">
    <property type="term" value="F:N-acetylmuramoyl-L-alanine amidase activity"/>
    <property type="evidence" value="ECO:0007669"/>
    <property type="project" value="UniProtKB-EC"/>
</dbReference>
<evidence type="ECO:0000256" key="8">
    <source>
        <dbReference type="ARBA" id="ARBA00023316"/>
    </source>
</evidence>
<organism evidence="13 14">
    <name type="scientific">Bacillus thuringiensis HD-771</name>
    <dbReference type="NCBI Taxonomy" id="1218175"/>
    <lineage>
        <taxon>Bacteria</taxon>
        <taxon>Bacillati</taxon>
        <taxon>Bacillota</taxon>
        <taxon>Bacilli</taxon>
        <taxon>Bacillales</taxon>
        <taxon>Bacillaceae</taxon>
        <taxon>Bacillus</taxon>
        <taxon>Bacillus cereus group</taxon>
    </lineage>
</organism>
<gene>
    <name evidence="13" type="ORF">BTG_03140</name>
</gene>
<evidence type="ECO:0000256" key="1">
    <source>
        <dbReference type="ARBA" id="ARBA00001561"/>
    </source>
</evidence>